<evidence type="ECO:0000313" key="6">
    <source>
        <dbReference type="EMBL" id="KZS88514.1"/>
    </source>
</evidence>
<feature type="repeat" description="WD" evidence="3">
    <location>
        <begin position="1493"/>
        <end position="1534"/>
    </location>
</feature>
<feature type="repeat" description="WD" evidence="3">
    <location>
        <begin position="1668"/>
        <end position="1708"/>
    </location>
</feature>
<dbReference type="CDD" id="cd00030">
    <property type="entry name" value="C2"/>
    <property type="match status" value="1"/>
</dbReference>
<feature type="region of interest" description="Disordered" evidence="4">
    <location>
        <begin position="199"/>
        <end position="222"/>
    </location>
</feature>
<dbReference type="CDD" id="cd00200">
    <property type="entry name" value="WD40"/>
    <property type="match status" value="2"/>
</dbReference>
<dbReference type="InterPro" id="IPR036322">
    <property type="entry name" value="WD40_repeat_dom_sf"/>
</dbReference>
<dbReference type="Pfam" id="PF24883">
    <property type="entry name" value="NPHP3_N"/>
    <property type="match status" value="1"/>
</dbReference>
<reference evidence="6 7" key="1">
    <citation type="journal article" date="2016" name="Mol. Biol. Evol.">
        <title>Comparative Genomics of Early-Diverging Mushroom-Forming Fungi Provides Insights into the Origins of Lignocellulose Decay Capabilities.</title>
        <authorList>
            <person name="Nagy L.G."/>
            <person name="Riley R."/>
            <person name="Tritt A."/>
            <person name="Adam C."/>
            <person name="Daum C."/>
            <person name="Floudas D."/>
            <person name="Sun H."/>
            <person name="Yadav J.S."/>
            <person name="Pangilinan J."/>
            <person name="Larsson K.H."/>
            <person name="Matsuura K."/>
            <person name="Barry K."/>
            <person name="Labutti K."/>
            <person name="Kuo R."/>
            <person name="Ohm R.A."/>
            <person name="Bhattacharya S.S."/>
            <person name="Shirouzu T."/>
            <person name="Yoshinaga Y."/>
            <person name="Martin F.M."/>
            <person name="Grigoriev I.V."/>
            <person name="Hibbett D.S."/>
        </authorList>
    </citation>
    <scope>NUCLEOTIDE SEQUENCE [LARGE SCALE GENOMIC DNA]</scope>
    <source>
        <strain evidence="6 7">HHB9708</strain>
    </source>
</reference>
<feature type="repeat" description="WD" evidence="3">
    <location>
        <begin position="1450"/>
        <end position="1491"/>
    </location>
</feature>
<evidence type="ECO:0000256" key="3">
    <source>
        <dbReference type="PROSITE-ProRule" id="PRU00221"/>
    </source>
</evidence>
<accession>A0A164P9Z1</accession>
<dbReference type="InterPro" id="IPR035892">
    <property type="entry name" value="C2_domain_sf"/>
</dbReference>
<organism evidence="6 7">
    <name type="scientific">Sistotremastrum niveocremeum HHB9708</name>
    <dbReference type="NCBI Taxonomy" id="1314777"/>
    <lineage>
        <taxon>Eukaryota</taxon>
        <taxon>Fungi</taxon>
        <taxon>Dikarya</taxon>
        <taxon>Basidiomycota</taxon>
        <taxon>Agaricomycotina</taxon>
        <taxon>Agaricomycetes</taxon>
        <taxon>Sistotremastrales</taxon>
        <taxon>Sistotremastraceae</taxon>
        <taxon>Sertulicium</taxon>
        <taxon>Sertulicium niveocremeum</taxon>
    </lineage>
</organism>
<evidence type="ECO:0000313" key="7">
    <source>
        <dbReference type="Proteomes" id="UP000076722"/>
    </source>
</evidence>
<dbReference type="Pfam" id="PF00400">
    <property type="entry name" value="WD40"/>
    <property type="match status" value="9"/>
</dbReference>
<proteinExistence type="predicted"/>
<evidence type="ECO:0000256" key="4">
    <source>
        <dbReference type="SAM" id="MobiDB-lite"/>
    </source>
</evidence>
<dbReference type="InterPro" id="IPR000008">
    <property type="entry name" value="C2_dom"/>
</dbReference>
<sequence>MDEQNGANSTSKSEIRGDNFPVTHSQTYTVVTRKSKYYVTLGSESGTIQKSKGALVYGPNPEWKESFVFEDVMEYITLKVYRKHSVGKDTLVGEIKEDIANLKSILLSRTEFPDATQADRHWTKPKTLAVSRDTADDSLPSLSFCFSLTEKSIQDGYHHEPAINLPGSAQILSVPLQAKNIKGGSDHTTLEEVDALKTTYTDPEAPSDASAMSESKPTLAGDDEMKDAVSAAQIALITLRKTSPSSSQNASDDANALSDAVGSMIPVAESLGTLLDKVGIFVDLVQRMAEVASDSLIFFSRRTNASHEVHPYAKLAWAVLSVPFTMLQAQIERDKKLKELAQAINGAYAILTRLQSAQNIGAQYQNEIVTRLVMHTMKCGTFICEECSKHQSFVGRAATNFISLKDVRMKEFKDGFDDLRRELSQAVTVEDLIEDQRNGATVRDLAIHTLHYVDGAGFVPSKACLRGTRTALIEDISKWVKEGTEASKSEPEPKPSTGASLFWLTGFAGSGKSSIANTIAEKFSAGSERCLGSSFFFDTSQSVKRRAEDIFSNISRDLAGFNSEFKNALVGIIANNPDLKGTSSVRRQFEQLVLEPTKKVAFTGSVLIVIDALDECGCDAEDERRDFLRILSSGSIINSSSPSSTALSDLPNLSHLPPNFRIFLTSRPEKEFEDVFARCPNMTRQDLQDVSTEQVDDDLGKYYLDRFGRRSDGLDLRQRFNRLSPGGDCIRLLTEKAEGLFQWAFSACEFILKDRTPLPVLEKRFASIVKKSDLKGLDRLYSEILQNIVEINITGSDFTADEVAETLGYFRSVLGRVLCVQDPLNISDLQDLRPLEEDDSHTRFFLEHMGSVLSGVSSDEPIRAVHTSFRDFLFDGTRGGKYHIDAGEQDDILAKACLRVLNDQLKFNLCHIQSSYTSHDDGRVKYSKAWLRDRGSGVLIYASVFWSNHLTKTLYNEELAALLHTFIEHRFLHWLELLGAIGEIYVAWGAMKTLVEWTAVRRLFIHRVANSHDVIDQNYDLKLSEFGQDAQKFISHFADVIARSPPHLYISALPFAPRSSLVSQRYLPQFPGSLSVEKGKQQTWSPIDRAFGDRGAYETKDISSIAYSPDGTILIAVAWTGIVWLWNPLTGQSMASFSGFEKSRARLVEISPDGRYFAIGSESGDLVLRDMKTQAVLWGPRSVGSGQVSCIRFSPTLHFVCAGTELAYIGSWDVATGTKLGAGADPDVQVKLHPESGHYMTLSQDTTLVACSPSGESLVLFSHDDGGGKWLTRREIATFTEEACCLAFSPNGDRLVSGHKSGAVKLWDVKTGNQISDYPTQHTNQISALAFSSDGSFFISSCYGLTVQAWNGKGAPIGRALSTFRKTTKAIAITQDARSFATAAVDGSISIWDRVGMQQSSLLSAERESQLLFPTLIAISNDNTRFYAACFDHSIREFHLESGDEIGVPMRGHRSTVRHLTISPDGTRLVSCSDDRTIRIWDIEKQTQAHDPLIGHSSFVWSIAFSRDGKRLLSCSGDRTIRIWDTATWDMIGKPLRGHTDTPRAAVFFDNATRVISGSEDQTIRIWDAQSGDQIGEPLKLHDANIHAIAISLEEDIVASADLDGVIHVWDPSTVTSTLQIRHTLHHGTDEVRSLAFSGDGTRLLSTSTDHTICLWDVNTGDLIGTPFEGHNARVWRAFFLDEARIISSSDDGTIRIWDIEAESSDPESRLDLPQSFSRIDYDGWVHSNDNPPDLLLWLPPHYRPGFQWGRCRKVIGCEPIEIEFSRFQHGEDWTKCIDQQ</sequence>
<dbReference type="Pfam" id="PF00168">
    <property type="entry name" value="C2"/>
    <property type="match status" value="1"/>
</dbReference>
<dbReference type="PROSITE" id="PS50837">
    <property type="entry name" value="NACHT"/>
    <property type="match status" value="1"/>
</dbReference>
<dbReference type="InterPro" id="IPR019775">
    <property type="entry name" value="WD40_repeat_CS"/>
</dbReference>
<dbReference type="EMBL" id="KV419436">
    <property type="protein sequence ID" value="KZS88514.1"/>
    <property type="molecule type" value="Genomic_DNA"/>
</dbReference>
<keyword evidence="2" id="KW-0677">Repeat</keyword>
<evidence type="ECO:0000256" key="2">
    <source>
        <dbReference type="ARBA" id="ARBA00022737"/>
    </source>
</evidence>
<dbReference type="Proteomes" id="UP000076722">
    <property type="component" value="Unassembled WGS sequence"/>
</dbReference>
<feature type="repeat" description="WD" evidence="3">
    <location>
        <begin position="1276"/>
        <end position="1317"/>
    </location>
</feature>
<feature type="compositionally biased region" description="Polar residues" evidence="4">
    <location>
        <begin position="1"/>
        <end position="12"/>
    </location>
</feature>
<feature type="region of interest" description="Disordered" evidence="4">
    <location>
        <begin position="1"/>
        <end position="20"/>
    </location>
</feature>
<dbReference type="Gene3D" id="3.40.50.300">
    <property type="entry name" value="P-loop containing nucleotide triphosphate hydrolases"/>
    <property type="match status" value="1"/>
</dbReference>
<dbReference type="InterPro" id="IPR027417">
    <property type="entry name" value="P-loop_NTPase"/>
</dbReference>
<feature type="domain" description="NACHT" evidence="5">
    <location>
        <begin position="500"/>
        <end position="668"/>
    </location>
</feature>
<evidence type="ECO:0000256" key="1">
    <source>
        <dbReference type="ARBA" id="ARBA00022574"/>
    </source>
</evidence>
<feature type="repeat" description="WD" evidence="3">
    <location>
        <begin position="1579"/>
        <end position="1611"/>
    </location>
</feature>
<dbReference type="Gene3D" id="2.130.10.10">
    <property type="entry name" value="YVTN repeat-like/Quinoprotein amine dehydrogenase"/>
    <property type="match status" value="4"/>
</dbReference>
<dbReference type="PROSITE" id="PS00678">
    <property type="entry name" value="WD_REPEATS_1"/>
    <property type="match status" value="4"/>
</dbReference>
<dbReference type="SUPFAM" id="SSF52540">
    <property type="entry name" value="P-loop containing nucleoside triphosphate hydrolases"/>
    <property type="match status" value="1"/>
</dbReference>
<gene>
    <name evidence="6" type="ORF">SISNIDRAFT_497937</name>
</gene>
<dbReference type="SMART" id="SM00320">
    <property type="entry name" value="WD40"/>
    <property type="match status" value="13"/>
</dbReference>
<dbReference type="InterPro" id="IPR020472">
    <property type="entry name" value="WD40_PAC1"/>
</dbReference>
<feature type="repeat" description="WD" evidence="3">
    <location>
        <begin position="1319"/>
        <end position="1351"/>
    </location>
</feature>
<name>A0A164P9Z1_9AGAM</name>
<dbReference type="InterPro" id="IPR007111">
    <property type="entry name" value="NACHT_NTPase"/>
</dbReference>
<dbReference type="InterPro" id="IPR015943">
    <property type="entry name" value="WD40/YVTN_repeat-like_dom_sf"/>
</dbReference>
<feature type="repeat" description="WD" evidence="3">
    <location>
        <begin position="1361"/>
        <end position="1393"/>
    </location>
</feature>
<dbReference type="InterPro" id="IPR056884">
    <property type="entry name" value="NPHP3-like_N"/>
</dbReference>
<feature type="repeat" description="WD" evidence="3">
    <location>
        <begin position="1625"/>
        <end position="1666"/>
    </location>
</feature>
<evidence type="ECO:0000259" key="5">
    <source>
        <dbReference type="PROSITE" id="PS50837"/>
    </source>
</evidence>
<keyword evidence="7" id="KW-1185">Reference proteome</keyword>
<dbReference type="InterPro" id="IPR001680">
    <property type="entry name" value="WD40_rpt"/>
</dbReference>
<feature type="repeat" description="WD" evidence="3">
    <location>
        <begin position="1536"/>
        <end position="1577"/>
    </location>
</feature>
<dbReference type="PANTHER" id="PTHR19848">
    <property type="entry name" value="WD40 REPEAT PROTEIN"/>
    <property type="match status" value="1"/>
</dbReference>
<dbReference type="PANTHER" id="PTHR19848:SF8">
    <property type="entry name" value="F-BOX AND WD REPEAT DOMAIN CONTAINING 7"/>
    <property type="match status" value="1"/>
</dbReference>
<dbReference type="PROSITE" id="PS50082">
    <property type="entry name" value="WD_REPEATS_2"/>
    <property type="match status" value="9"/>
</dbReference>
<dbReference type="SUPFAM" id="SSF50978">
    <property type="entry name" value="WD40 repeat-like"/>
    <property type="match status" value="2"/>
</dbReference>
<dbReference type="PRINTS" id="PR00320">
    <property type="entry name" value="GPROTEINBRPT"/>
</dbReference>
<protein>
    <submittedName>
        <fullName evidence="6">WD40 repeat-like protein</fullName>
    </submittedName>
</protein>
<dbReference type="SUPFAM" id="SSF49562">
    <property type="entry name" value="C2 domain (Calcium/lipid-binding domain, CaLB)"/>
    <property type="match status" value="1"/>
</dbReference>
<dbReference type="PROSITE" id="PS50294">
    <property type="entry name" value="WD_REPEATS_REGION"/>
    <property type="match status" value="7"/>
</dbReference>
<dbReference type="STRING" id="1314777.A0A164P9Z1"/>
<keyword evidence="1 3" id="KW-0853">WD repeat</keyword>